<gene>
    <name evidence="2" type="ORF">C1280_21325</name>
</gene>
<name>A0A2Z3H8F2_9BACT</name>
<dbReference type="OrthoDB" id="4711468at2"/>
<sequence length="311" mass="32281">MNVHHLTAAPGADLAAALARFEEQFTYPLGAGRSFRISHGDDYPRFFRAIGDAACFVAERAGEVLGVIGLARTRVRGPGGAERPAIYVGDLKLAPAARGGRALPRLAEAAAACCAGKAERGFGVVMDGTPVTPDRYTGRLGVPPFREVARVTVLRIPAHTAPGAAWETDEASGRGLFAELSSGHTGTAGGVPEARSQTDPTWLAAPDGSAVGRLEDTRLAKRLIATDGEMIAAHLSCTGYANHRSLAALLRTACGAAARRGFPALFTAVPADEADPVLAVLDEPGTVVAPATVFASGFETGCRWQINTAEI</sequence>
<dbReference type="SUPFAM" id="SSF55729">
    <property type="entry name" value="Acyl-CoA N-acyltransferases (Nat)"/>
    <property type="match status" value="1"/>
</dbReference>
<evidence type="ECO:0000256" key="1">
    <source>
        <dbReference type="SAM" id="MobiDB-lite"/>
    </source>
</evidence>
<proteinExistence type="predicted"/>
<dbReference type="Proteomes" id="UP000245802">
    <property type="component" value="Chromosome"/>
</dbReference>
<keyword evidence="2" id="KW-0808">Transferase</keyword>
<evidence type="ECO:0000313" key="3">
    <source>
        <dbReference type="Proteomes" id="UP000245802"/>
    </source>
</evidence>
<dbReference type="KEGG" id="gog:C1280_21325"/>
<dbReference type="Gene3D" id="3.40.630.30">
    <property type="match status" value="1"/>
</dbReference>
<protein>
    <submittedName>
        <fullName evidence="2">N-acetyltransferase</fullName>
    </submittedName>
</protein>
<dbReference type="InterPro" id="IPR016181">
    <property type="entry name" value="Acyl_CoA_acyltransferase"/>
</dbReference>
<organism evidence="2 3">
    <name type="scientific">Gemmata obscuriglobus</name>
    <dbReference type="NCBI Taxonomy" id="114"/>
    <lineage>
        <taxon>Bacteria</taxon>
        <taxon>Pseudomonadati</taxon>
        <taxon>Planctomycetota</taxon>
        <taxon>Planctomycetia</taxon>
        <taxon>Gemmatales</taxon>
        <taxon>Gemmataceae</taxon>
        <taxon>Gemmata</taxon>
    </lineage>
</organism>
<dbReference type="RefSeq" id="WP_010049036.1">
    <property type="nucleotide sequence ID" value="NZ_CP025958.1"/>
</dbReference>
<keyword evidence="3" id="KW-1185">Reference proteome</keyword>
<dbReference type="GO" id="GO:0016740">
    <property type="term" value="F:transferase activity"/>
    <property type="evidence" value="ECO:0007669"/>
    <property type="project" value="UniProtKB-KW"/>
</dbReference>
<dbReference type="AlphaFoldDB" id="A0A2Z3H8F2"/>
<dbReference type="EMBL" id="CP025958">
    <property type="protein sequence ID" value="AWM39275.1"/>
    <property type="molecule type" value="Genomic_DNA"/>
</dbReference>
<evidence type="ECO:0000313" key="2">
    <source>
        <dbReference type="EMBL" id="AWM39275.1"/>
    </source>
</evidence>
<accession>A0A2Z3H8F2</accession>
<feature type="region of interest" description="Disordered" evidence="1">
    <location>
        <begin position="185"/>
        <end position="207"/>
    </location>
</feature>
<reference evidence="2 3" key="1">
    <citation type="submission" date="2018-01" db="EMBL/GenBank/DDBJ databases">
        <title>G. obscuriglobus.</title>
        <authorList>
            <person name="Franke J."/>
            <person name="Blomberg W."/>
            <person name="Selmecki A."/>
        </authorList>
    </citation>
    <scope>NUCLEOTIDE SEQUENCE [LARGE SCALE GENOMIC DNA]</scope>
    <source>
        <strain evidence="2 3">DSM 5831</strain>
    </source>
</reference>